<organism evidence="1 2">
    <name type="scientific">Nelumbo nucifera</name>
    <name type="common">Sacred lotus</name>
    <dbReference type="NCBI Taxonomy" id="4432"/>
    <lineage>
        <taxon>Eukaryota</taxon>
        <taxon>Viridiplantae</taxon>
        <taxon>Streptophyta</taxon>
        <taxon>Embryophyta</taxon>
        <taxon>Tracheophyta</taxon>
        <taxon>Spermatophyta</taxon>
        <taxon>Magnoliopsida</taxon>
        <taxon>Proteales</taxon>
        <taxon>Nelumbonaceae</taxon>
        <taxon>Nelumbo</taxon>
    </lineage>
</organism>
<evidence type="ECO:0000313" key="2">
    <source>
        <dbReference type="Proteomes" id="UP000607653"/>
    </source>
</evidence>
<keyword evidence="2" id="KW-1185">Reference proteome</keyword>
<reference evidence="1 2" key="1">
    <citation type="journal article" date="2020" name="Mol. Biol. Evol.">
        <title>Distinct Expression and Methylation Patterns for Genes with Different Fates following a Single Whole-Genome Duplication in Flowering Plants.</title>
        <authorList>
            <person name="Shi T."/>
            <person name="Rahmani R.S."/>
            <person name="Gugger P.F."/>
            <person name="Wang M."/>
            <person name="Li H."/>
            <person name="Zhang Y."/>
            <person name="Li Z."/>
            <person name="Wang Q."/>
            <person name="Van de Peer Y."/>
            <person name="Marchal K."/>
            <person name="Chen J."/>
        </authorList>
    </citation>
    <scope>NUCLEOTIDE SEQUENCE [LARGE SCALE GENOMIC DNA]</scope>
    <source>
        <tissue evidence="1">Leaf</tissue>
    </source>
</reference>
<dbReference type="Proteomes" id="UP000607653">
    <property type="component" value="Unassembled WGS sequence"/>
</dbReference>
<accession>A0A822YDL1</accession>
<name>A0A822YDL1_NELNU</name>
<comment type="caution">
    <text evidence="1">The sequence shown here is derived from an EMBL/GenBank/DDBJ whole genome shotgun (WGS) entry which is preliminary data.</text>
</comment>
<dbReference type="AlphaFoldDB" id="A0A822YDL1"/>
<protein>
    <submittedName>
        <fullName evidence="1">Uncharacterized protein</fullName>
    </submittedName>
</protein>
<proteinExistence type="predicted"/>
<gene>
    <name evidence="1" type="ORF">HUJ06_009511</name>
</gene>
<dbReference type="EMBL" id="DUZY01000003">
    <property type="protein sequence ID" value="DAD30660.1"/>
    <property type="molecule type" value="Genomic_DNA"/>
</dbReference>
<sequence>MWFCLQRGEVTCALLSKWEVSYAIDEETEKVQHKGSISLLLGGCGIVCHFCSSSWHGAGWQDAIEQHLHFWRLEQNIILGGFLMLL</sequence>
<evidence type="ECO:0000313" key="1">
    <source>
        <dbReference type="EMBL" id="DAD30660.1"/>
    </source>
</evidence>